<dbReference type="InParanoid" id="A0A2P6MSW4"/>
<protein>
    <submittedName>
        <fullName evidence="2">Uncharacterized protein</fullName>
    </submittedName>
</protein>
<gene>
    <name evidence="2" type="ORF">PROFUN_06662</name>
</gene>
<dbReference type="AlphaFoldDB" id="A0A2P6MSW4"/>
<feature type="compositionally biased region" description="Basic and acidic residues" evidence="1">
    <location>
        <begin position="31"/>
        <end position="40"/>
    </location>
</feature>
<keyword evidence="3" id="KW-1185">Reference proteome</keyword>
<proteinExistence type="predicted"/>
<evidence type="ECO:0000313" key="2">
    <source>
        <dbReference type="EMBL" id="PRP74801.1"/>
    </source>
</evidence>
<feature type="region of interest" description="Disordered" evidence="1">
    <location>
        <begin position="21"/>
        <end position="42"/>
    </location>
</feature>
<reference evidence="2 3" key="1">
    <citation type="journal article" date="2018" name="Genome Biol. Evol.">
        <title>Multiple Roots of Fruiting Body Formation in Amoebozoa.</title>
        <authorList>
            <person name="Hillmann F."/>
            <person name="Forbes G."/>
            <person name="Novohradska S."/>
            <person name="Ferling I."/>
            <person name="Riege K."/>
            <person name="Groth M."/>
            <person name="Westermann M."/>
            <person name="Marz M."/>
            <person name="Spaller T."/>
            <person name="Winckler T."/>
            <person name="Schaap P."/>
            <person name="Glockner G."/>
        </authorList>
    </citation>
    <scope>NUCLEOTIDE SEQUENCE [LARGE SCALE GENOMIC DNA]</scope>
    <source>
        <strain evidence="2 3">Jena</strain>
    </source>
</reference>
<dbReference type="EMBL" id="MDYQ01000441">
    <property type="protein sequence ID" value="PRP74801.1"/>
    <property type="molecule type" value="Genomic_DNA"/>
</dbReference>
<name>A0A2P6MSW4_9EUKA</name>
<feature type="region of interest" description="Disordered" evidence="1">
    <location>
        <begin position="73"/>
        <end position="100"/>
    </location>
</feature>
<comment type="caution">
    <text evidence="2">The sequence shown here is derived from an EMBL/GenBank/DDBJ whole genome shotgun (WGS) entry which is preliminary data.</text>
</comment>
<dbReference type="OrthoDB" id="2743634at2759"/>
<feature type="compositionally biased region" description="Basic and acidic residues" evidence="1">
    <location>
        <begin position="73"/>
        <end position="89"/>
    </location>
</feature>
<evidence type="ECO:0000313" key="3">
    <source>
        <dbReference type="Proteomes" id="UP000241769"/>
    </source>
</evidence>
<accession>A0A2P6MSW4</accession>
<organism evidence="2 3">
    <name type="scientific">Planoprotostelium fungivorum</name>
    <dbReference type="NCBI Taxonomy" id="1890364"/>
    <lineage>
        <taxon>Eukaryota</taxon>
        <taxon>Amoebozoa</taxon>
        <taxon>Evosea</taxon>
        <taxon>Variosea</taxon>
        <taxon>Cavosteliida</taxon>
        <taxon>Cavosteliaceae</taxon>
        <taxon>Planoprotostelium</taxon>
    </lineage>
</organism>
<dbReference type="Proteomes" id="UP000241769">
    <property type="component" value="Unassembled WGS sequence"/>
</dbReference>
<sequence>MPSNSFPGHLARLNVSCCSNDGGASMSKRQRSQEPDHVDYSKPISQPLTAELVEVMRLRILELEFELASTKKQLENSKTDAPSKTETTNKKQKTAATAPAPAPVAVAAPITTPAQDAKAAAKLLKTRRKNLFDTMKKSLKEPKYQHTIRTVRFEEHFSFEDFESVFSTCGELIQPTPTNKPNSTVWIRDYKPGDLPTLFADAWKPDQLKGSSWSVGGIFTGKSRKLGQVQLDILSLEVQWSTNQQKATVKVDVLEKGDTSWMEM</sequence>
<evidence type="ECO:0000256" key="1">
    <source>
        <dbReference type="SAM" id="MobiDB-lite"/>
    </source>
</evidence>